<dbReference type="InterPro" id="IPR033140">
    <property type="entry name" value="Lipase_GDXG_put_SER_AS"/>
</dbReference>
<dbReference type="PROSITE" id="PS01174">
    <property type="entry name" value="LIPASE_GDXG_SER"/>
    <property type="match status" value="1"/>
</dbReference>
<reference evidence="5" key="1">
    <citation type="journal article" date="2020" name="Stud. Mycol.">
        <title>101 Dothideomycetes genomes: a test case for predicting lifestyles and emergence of pathogens.</title>
        <authorList>
            <person name="Haridas S."/>
            <person name="Albert R."/>
            <person name="Binder M."/>
            <person name="Bloem J."/>
            <person name="Labutti K."/>
            <person name="Salamov A."/>
            <person name="Andreopoulos B."/>
            <person name="Baker S."/>
            <person name="Barry K."/>
            <person name="Bills G."/>
            <person name="Bluhm B."/>
            <person name="Cannon C."/>
            <person name="Castanera R."/>
            <person name="Culley D."/>
            <person name="Daum C."/>
            <person name="Ezra D."/>
            <person name="Gonzalez J."/>
            <person name="Henrissat B."/>
            <person name="Kuo A."/>
            <person name="Liang C."/>
            <person name="Lipzen A."/>
            <person name="Lutzoni F."/>
            <person name="Magnuson J."/>
            <person name="Mondo S."/>
            <person name="Nolan M."/>
            <person name="Ohm R."/>
            <person name="Pangilinan J."/>
            <person name="Park H.-J."/>
            <person name="Ramirez L."/>
            <person name="Alfaro M."/>
            <person name="Sun H."/>
            <person name="Tritt A."/>
            <person name="Yoshinaga Y."/>
            <person name="Zwiers L.-H."/>
            <person name="Turgeon B."/>
            <person name="Goodwin S."/>
            <person name="Spatafora J."/>
            <person name="Crous P."/>
            <person name="Grigoriev I."/>
        </authorList>
    </citation>
    <scope>NUCLEOTIDE SEQUENCE</scope>
    <source>
        <strain evidence="5">CBS 107.79</strain>
    </source>
</reference>
<comment type="similarity">
    <text evidence="1">Belongs to the 'GDXG' lipolytic enzyme family.</text>
</comment>
<keyword evidence="2" id="KW-0378">Hydrolase</keyword>
<sequence>MESSPTAMLKFLLPKTPFILKTALAHTLSFSETSSKWDLKTELTIRVLRDMLGPNHKLTPITKLQDLTTRDPGVKGPVWVCWVSLEVPVEDDVRQAVFSAVREMGTGEEKWDECAMRGVQGEWHGGRAGVRDAEPEPPNLSEKEKYQKLMGEVRHRTTVLYFHGGAMYLLDPATYRNITGKIARLTGGRVFSVRYRLAPQHAFPAALLDALMSYLSLLYPPPGAPHDPVAPSDIVFAGDSAGGMLASALLQLLLHLHRTSCFPPTLRWYGNDVEVPLPAGVALTSPWLDATRSLPSIESLAKYDYLPPPSHTSRMTYPPDSAWPTSPPRADLYAESSALCHPLVSPLAARDWRSSPPVFIGVGEEMMRDEAAVLARRLHAQGGSVRWREWEAMPHCFAMMIESLPSSAQYFDEFARFCVDVVEGKVTGSDGARMAAKTGVRGTVEVERVTGYSDEEVEAFMREGRGRIERKFLGKGTETRPMI</sequence>
<dbReference type="EMBL" id="ML976660">
    <property type="protein sequence ID" value="KAF1978671.1"/>
    <property type="molecule type" value="Genomic_DNA"/>
</dbReference>
<keyword evidence="6" id="KW-1185">Reference proteome</keyword>
<dbReference type="Proteomes" id="UP000800036">
    <property type="component" value="Unassembled WGS sequence"/>
</dbReference>
<feature type="domain" description="Alpha/beta hydrolase fold-3" evidence="4">
    <location>
        <begin position="159"/>
        <end position="398"/>
    </location>
</feature>
<evidence type="ECO:0000259" key="4">
    <source>
        <dbReference type="Pfam" id="PF07859"/>
    </source>
</evidence>
<dbReference type="InterPro" id="IPR050300">
    <property type="entry name" value="GDXG_lipolytic_enzyme"/>
</dbReference>
<dbReference type="PANTHER" id="PTHR48081:SF25">
    <property type="entry name" value="PUTATIVE (AFU_ORTHOLOGUE AFUA_3G11560)-RELATED"/>
    <property type="match status" value="1"/>
</dbReference>
<gene>
    <name evidence="5" type="ORF">BU23DRAFT_525525</name>
</gene>
<dbReference type="SUPFAM" id="SSF53474">
    <property type="entry name" value="alpha/beta-Hydrolases"/>
    <property type="match status" value="1"/>
</dbReference>
<accession>A0A6A5VN26</accession>
<feature type="active site" evidence="3">
    <location>
        <position position="240"/>
    </location>
</feature>
<evidence type="ECO:0000313" key="6">
    <source>
        <dbReference type="Proteomes" id="UP000800036"/>
    </source>
</evidence>
<dbReference type="InterPro" id="IPR013094">
    <property type="entry name" value="AB_hydrolase_3"/>
</dbReference>
<name>A0A6A5VN26_9PLEO</name>
<dbReference type="GO" id="GO:0016787">
    <property type="term" value="F:hydrolase activity"/>
    <property type="evidence" value="ECO:0007669"/>
    <property type="project" value="UniProtKB-KW"/>
</dbReference>
<evidence type="ECO:0000256" key="2">
    <source>
        <dbReference type="ARBA" id="ARBA00022801"/>
    </source>
</evidence>
<dbReference type="PANTHER" id="PTHR48081">
    <property type="entry name" value="AB HYDROLASE SUPERFAMILY PROTEIN C4A8.06C"/>
    <property type="match status" value="1"/>
</dbReference>
<dbReference type="OrthoDB" id="5354320at2759"/>
<dbReference type="Gene3D" id="3.40.50.1820">
    <property type="entry name" value="alpha/beta hydrolase"/>
    <property type="match status" value="1"/>
</dbReference>
<proteinExistence type="inferred from homology"/>
<dbReference type="AlphaFoldDB" id="A0A6A5VN26"/>
<evidence type="ECO:0000256" key="3">
    <source>
        <dbReference type="PROSITE-ProRule" id="PRU10038"/>
    </source>
</evidence>
<evidence type="ECO:0000313" key="5">
    <source>
        <dbReference type="EMBL" id="KAF1978671.1"/>
    </source>
</evidence>
<organism evidence="5 6">
    <name type="scientific">Bimuria novae-zelandiae CBS 107.79</name>
    <dbReference type="NCBI Taxonomy" id="1447943"/>
    <lineage>
        <taxon>Eukaryota</taxon>
        <taxon>Fungi</taxon>
        <taxon>Dikarya</taxon>
        <taxon>Ascomycota</taxon>
        <taxon>Pezizomycotina</taxon>
        <taxon>Dothideomycetes</taxon>
        <taxon>Pleosporomycetidae</taxon>
        <taxon>Pleosporales</taxon>
        <taxon>Massarineae</taxon>
        <taxon>Didymosphaeriaceae</taxon>
        <taxon>Bimuria</taxon>
    </lineage>
</organism>
<evidence type="ECO:0000256" key="1">
    <source>
        <dbReference type="ARBA" id="ARBA00010515"/>
    </source>
</evidence>
<dbReference type="Pfam" id="PF07859">
    <property type="entry name" value="Abhydrolase_3"/>
    <property type="match status" value="1"/>
</dbReference>
<dbReference type="InterPro" id="IPR029058">
    <property type="entry name" value="AB_hydrolase_fold"/>
</dbReference>
<protein>
    <recommendedName>
        <fullName evidence="4">Alpha/beta hydrolase fold-3 domain-containing protein</fullName>
    </recommendedName>
</protein>